<dbReference type="Proteomes" id="UP000800200">
    <property type="component" value="Unassembled WGS sequence"/>
</dbReference>
<proteinExistence type="predicted"/>
<sequence>MKAGTNLFVRYLPTELSEWRTPSKFDEAMFVTQENVHVLKHIEPSLYGSLKQSLDRAFIFRHGFGHDSEPNRNNGENWKYVNEKFVYHACTSKIDHQYNRQRSVHPSTPRFSTSFYPRVKEATSDWVQGATGNVYMGLYEDDQPWIFCDMDRGGNFKFPDTPKLIRENGTMRHSVGIDSLEIVIRKWIRPSGLH</sequence>
<evidence type="ECO:0000313" key="2">
    <source>
        <dbReference type="Proteomes" id="UP000800200"/>
    </source>
</evidence>
<name>A0A6A6E8Y3_9PEZI</name>
<gene>
    <name evidence="1" type="ORF">K469DRAFT_142188</name>
</gene>
<accession>A0A6A6E8Y3</accession>
<protein>
    <submittedName>
        <fullName evidence="1">Uncharacterized protein</fullName>
    </submittedName>
</protein>
<reference evidence="1" key="1">
    <citation type="journal article" date="2020" name="Stud. Mycol.">
        <title>101 Dothideomycetes genomes: a test case for predicting lifestyles and emergence of pathogens.</title>
        <authorList>
            <person name="Haridas S."/>
            <person name="Albert R."/>
            <person name="Binder M."/>
            <person name="Bloem J."/>
            <person name="Labutti K."/>
            <person name="Salamov A."/>
            <person name="Andreopoulos B."/>
            <person name="Baker S."/>
            <person name="Barry K."/>
            <person name="Bills G."/>
            <person name="Bluhm B."/>
            <person name="Cannon C."/>
            <person name="Castanera R."/>
            <person name="Culley D."/>
            <person name="Daum C."/>
            <person name="Ezra D."/>
            <person name="Gonzalez J."/>
            <person name="Henrissat B."/>
            <person name="Kuo A."/>
            <person name="Liang C."/>
            <person name="Lipzen A."/>
            <person name="Lutzoni F."/>
            <person name="Magnuson J."/>
            <person name="Mondo S."/>
            <person name="Nolan M."/>
            <person name="Ohm R."/>
            <person name="Pangilinan J."/>
            <person name="Park H.-J."/>
            <person name="Ramirez L."/>
            <person name="Alfaro M."/>
            <person name="Sun H."/>
            <person name="Tritt A."/>
            <person name="Yoshinaga Y."/>
            <person name="Zwiers L.-H."/>
            <person name="Turgeon B."/>
            <person name="Goodwin S."/>
            <person name="Spatafora J."/>
            <person name="Crous P."/>
            <person name="Grigoriev I."/>
        </authorList>
    </citation>
    <scope>NUCLEOTIDE SEQUENCE</scope>
    <source>
        <strain evidence="1">CBS 207.26</strain>
    </source>
</reference>
<keyword evidence="2" id="KW-1185">Reference proteome</keyword>
<evidence type="ECO:0000313" key="1">
    <source>
        <dbReference type="EMBL" id="KAF2186620.1"/>
    </source>
</evidence>
<dbReference type="AlphaFoldDB" id="A0A6A6E8Y3"/>
<dbReference type="EMBL" id="ML994629">
    <property type="protein sequence ID" value="KAF2186620.1"/>
    <property type="molecule type" value="Genomic_DNA"/>
</dbReference>
<organism evidence="1 2">
    <name type="scientific">Zopfia rhizophila CBS 207.26</name>
    <dbReference type="NCBI Taxonomy" id="1314779"/>
    <lineage>
        <taxon>Eukaryota</taxon>
        <taxon>Fungi</taxon>
        <taxon>Dikarya</taxon>
        <taxon>Ascomycota</taxon>
        <taxon>Pezizomycotina</taxon>
        <taxon>Dothideomycetes</taxon>
        <taxon>Dothideomycetes incertae sedis</taxon>
        <taxon>Zopfiaceae</taxon>
        <taxon>Zopfia</taxon>
    </lineage>
</organism>